<evidence type="ECO:0000256" key="1">
    <source>
        <dbReference type="SAM" id="MobiDB-lite"/>
    </source>
</evidence>
<feature type="compositionally biased region" description="Basic residues" evidence="1">
    <location>
        <begin position="8"/>
        <end position="22"/>
    </location>
</feature>
<feature type="region of interest" description="Disordered" evidence="1">
    <location>
        <begin position="1"/>
        <end position="38"/>
    </location>
</feature>
<reference evidence="2" key="1">
    <citation type="submission" date="2016-07" db="EMBL/GenBank/DDBJ databases">
        <title>Salivary Glands transcriptome analysis on engorged females of Ornithodoros brasiliensis (Acari:Argasidae).</title>
        <authorList>
            <person name="Simons S.M."/>
            <person name="Carvalho E."/>
            <person name="Junqueira-de-Azevedo I."/>
            <person name="Ho P.L."/>
            <person name="Giovanni D."/>
            <person name="Mendonca R."/>
            <person name="Onofrio V."/>
            <person name="Landulfo G."/>
            <person name="Ramirez D."/>
            <person name="Barros-Battesti D."/>
        </authorList>
    </citation>
    <scope>NUCLEOTIDE SEQUENCE</scope>
    <source>
        <strain evidence="2">Female</strain>
        <tissue evidence="2">Salivary gland</tissue>
    </source>
</reference>
<protein>
    <submittedName>
        <fullName evidence="2">Uncharacterized protein</fullName>
    </submittedName>
</protein>
<proteinExistence type="predicted"/>
<organism evidence="2">
    <name type="scientific">Ornithodoros brasiliensis</name>
    <name type="common">Mouro tick</name>
    <dbReference type="NCBI Taxonomy" id="888526"/>
    <lineage>
        <taxon>Eukaryota</taxon>
        <taxon>Metazoa</taxon>
        <taxon>Ecdysozoa</taxon>
        <taxon>Arthropoda</taxon>
        <taxon>Chelicerata</taxon>
        <taxon>Arachnida</taxon>
        <taxon>Acari</taxon>
        <taxon>Parasitiformes</taxon>
        <taxon>Ixodida</taxon>
        <taxon>Ixodoidea</taxon>
        <taxon>Argasidae</taxon>
        <taxon>Ornithodorinae</taxon>
        <taxon>Ornithodoros</taxon>
    </lineage>
</organism>
<feature type="non-terminal residue" evidence="2">
    <location>
        <position position="1"/>
    </location>
</feature>
<evidence type="ECO:0000313" key="2">
    <source>
        <dbReference type="EMBL" id="JAT79276.1"/>
    </source>
</evidence>
<feature type="non-terminal residue" evidence="2">
    <location>
        <position position="166"/>
    </location>
</feature>
<sequence>DRSAGRGYAHRHRDHQVHHQSQKMKETPRRTAPLVAPRLSPPVRGWNCRARIGTRRLETRRISRTACAIISPCNRKRRSGALGTHPMNTCPAPTVQVSTSHTAGSYTALRSVLVELNKPSTRLHGKHWKQTDHPLRIHFCGLTTFASVLHSSLSSLVLSSYFFRRP</sequence>
<dbReference type="AlphaFoldDB" id="A0A1D2AJA9"/>
<accession>A0A1D2AJA9</accession>
<name>A0A1D2AJA9_ORNBR</name>
<dbReference type="EMBL" id="GETE01000060">
    <property type="protein sequence ID" value="JAT79276.1"/>
    <property type="molecule type" value="Transcribed_RNA"/>
</dbReference>